<dbReference type="InterPro" id="IPR012337">
    <property type="entry name" value="RNaseH-like_sf"/>
</dbReference>
<comment type="subcellular location">
    <subcellularLocation>
        <location evidence="1">Nucleus</location>
    </subcellularLocation>
</comment>
<dbReference type="OrthoDB" id="3251057at2759"/>
<name>A0A0A1ULD4_9AGAM</name>
<accession>A0A0A1ULD4</accession>
<evidence type="ECO:0000256" key="6">
    <source>
        <dbReference type="SAM" id="MobiDB-lite"/>
    </source>
</evidence>
<dbReference type="EMBL" id="JATN01000321">
    <property type="protein sequence ID" value="EUC59216.1"/>
    <property type="molecule type" value="Genomic_DNA"/>
</dbReference>
<dbReference type="InterPro" id="IPR052035">
    <property type="entry name" value="ZnF_BED_domain_contain"/>
</dbReference>
<evidence type="ECO:0000256" key="2">
    <source>
        <dbReference type="ARBA" id="ARBA00022723"/>
    </source>
</evidence>
<organism evidence="8 9">
    <name type="scientific">Rhizoctonia solani AG-3 Rhs1AP</name>
    <dbReference type="NCBI Taxonomy" id="1086054"/>
    <lineage>
        <taxon>Eukaryota</taxon>
        <taxon>Fungi</taxon>
        <taxon>Dikarya</taxon>
        <taxon>Basidiomycota</taxon>
        <taxon>Agaricomycotina</taxon>
        <taxon>Agaricomycetes</taxon>
        <taxon>Cantharellales</taxon>
        <taxon>Ceratobasidiaceae</taxon>
        <taxon>Rhizoctonia</taxon>
    </lineage>
</organism>
<evidence type="ECO:0000313" key="9">
    <source>
        <dbReference type="Proteomes" id="UP000030108"/>
    </source>
</evidence>
<dbReference type="Pfam" id="PF05699">
    <property type="entry name" value="Dimer_Tnp_hAT"/>
    <property type="match status" value="1"/>
</dbReference>
<sequence>MALSKPSRLTIVSPESGGGSPITLAELYSLNDLDAWKFSDKDIIAAALSIWTSIVYPHFSIYIRRVYCEPNSAAPTPGHLEYLFVCIHDPENCSSTRDRKDTGNWGTTNLQRAIKKCDKKRGVPDSLLNTSNDATPFSQLAFRTLLVLWCSVNHRPFHMLSDPLFLDIVHLLRSEATVPCAQTISADLAYLYNLASLRISDLFAESKNAFHLAIDGWSSPLTASFLGIVVFWREGGKLWRSILEFVHLTESHTGMYMAAKTMECLQRFKITNQIMSVCLDNASNNDTFVRELDHSLPNFHGAKSRVRCFSHVTNLMAKAFMAPFTSPTSKKRKTVNNPMPPSRRIEAASSGPRTGPATNDNIPLNMDDSSVVPDIDSSAASNQASGQPDGDEAMEAYDQAIAQAAVLTILDRRQDTHQLSVESTDLQEARMIIPKITEFATKIHGKDNLFQRFKAIRASLNEMIHSDKEVPTKYVATRWNAYLYCARTHCELRPAIDVMTNTTATSTGKDNMEMYRLSPLQWDMLNEMRQCLKIFEDITLFFSRVETALIHEVVPRLRLLQRQLELMRNDNALFEVTRIAAEAALHVLAKYFDLMQESTIPWVAVIMCPYYKTDWFVANGYSARRVWEIQEATRELFRKYNIDSDVVNLMHNGGTPSTSSCPMVDPFISGFQMTTSNTPLLSSMETYLSSPAIPKSYIDQAGGLMEWWAAQEKSGSPVARMALDILSSPATSVDAERAFSGGRMTVNYQQHRMGLDTFRAKMAIGSWYGTPLLQDLEEVLGILDGRRTTDPGPLNI</sequence>
<evidence type="ECO:0000313" key="8">
    <source>
        <dbReference type="EMBL" id="EUC59216.1"/>
    </source>
</evidence>
<keyword evidence="4" id="KW-0862">Zinc</keyword>
<evidence type="ECO:0000256" key="4">
    <source>
        <dbReference type="ARBA" id="ARBA00022833"/>
    </source>
</evidence>
<feature type="compositionally biased region" description="Low complexity" evidence="6">
    <location>
        <begin position="367"/>
        <end position="381"/>
    </location>
</feature>
<dbReference type="Proteomes" id="UP000030108">
    <property type="component" value="Unassembled WGS sequence"/>
</dbReference>
<dbReference type="PANTHER" id="PTHR46481">
    <property type="entry name" value="ZINC FINGER BED DOMAIN-CONTAINING PROTEIN 4"/>
    <property type="match status" value="1"/>
</dbReference>
<feature type="region of interest" description="Disordered" evidence="6">
    <location>
        <begin position="327"/>
        <end position="391"/>
    </location>
</feature>
<keyword evidence="2" id="KW-0479">Metal-binding</keyword>
<protein>
    <submittedName>
        <fullName evidence="8">HAT family dimerization protein</fullName>
    </submittedName>
</protein>
<evidence type="ECO:0000256" key="3">
    <source>
        <dbReference type="ARBA" id="ARBA00022771"/>
    </source>
</evidence>
<dbReference type="GO" id="GO:0005634">
    <property type="term" value="C:nucleus"/>
    <property type="evidence" value="ECO:0007669"/>
    <property type="project" value="UniProtKB-SubCell"/>
</dbReference>
<dbReference type="InterPro" id="IPR008906">
    <property type="entry name" value="HATC_C_dom"/>
</dbReference>
<dbReference type="GO" id="GO:0046983">
    <property type="term" value="F:protein dimerization activity"/>
    <property type="evidence" value="ECO:0007669"/>
    <property type="project" value="InterPro"/>
</dbReference>
<reference evidence="9" key="1">
    <citation type="journal article" date="2014" name="Genome Announc.">
        <title>Draft genome sequence of the plant-pathogenic soil fungus Rhizoctonia solani anastomosis group 3 strain Rhs1AP.</title>
        <authorList>
            <person name="Cubeta M.A."/>
            <person name="Thomas E."/>
            <person name="Dean R.A."/>
            <person name="Jabaji S."/>
            <person name="Neate S.M."/>
            <person name="Tavantzis S."/>
            <person name="Toda T."/>
            <person name="Vilgalys R."/>
            <person name="Bharathan N."/>
            <person name="Fedorova-Abrams N."/>
            <person name="Pakala S.B."/>
            <person name="Pakala S.M."/>
            <person name="Zafar N."/>
            <person name="Joardar V."/>
            <person name="Losada L."/>
            <person name="Nierman W.C."/>
        </authorList>
    </citation>
    <scope>NUCLEOTIDE SEQUENCE [LARGE SCALE GENOMIC DNA]</scope>
    <source>
        <strain evidence="9">AG-3</strain>
    </source>
</reference>
<evidence type="ECO:0000259" key="7">
    <source>
        <dbReference type="Pfam" id="PF05699"/>
    </source>
</evidence>
<dbReference type="AlphaFoldDB" id="A0A0A1ULD4"/>
<dbReference type="PANTHER" id="PTHR46481:SF10">
    <property type="entry name" value="ZINC FINGER BED DOMAIN-CONTAINING PROTEIN 39"/>
    <property type="match status" value="1"/>
</dbReference>
<evidence type="ECO:0000256" key="1">
    <source>
        <dbReference type="ARBA" id="ARBA00004123"/>
    </source>
</evidence>
<dbReference type="SUPFAM" id="SSF53098">
    <property type="entry name" value="Ribonuclease H-like"/>
    <property type="match status" value="1"/>
</dbReference>
<comment type="caution">
    <text evidence="8">The sequence shown here is derived from an EMBL/GenBank/DDBJ whole genome shotgun (WGS) entry which is preliminary data.</text>
</comment>
<feature type="domain" description="HAT C-terminal dimerisation" evidence="7">
    <location>
        <begin position="685"/>
        <end position="767"/>
    </location>
</feature>
<evidence type="ECO:0000256" key="5">
    <source>
        <dbReference type="ARBA" id="ARBA00023242"/>
    </source>
</evidence>
<keyword evidence="5" id="KW-0539">Nucleus</keyword>
<keyword evidence="3" id="KW-0863">Zinc-finger</keyword>
<gene>
    <name evidence="8" type="ORF">RSOL_302900</name>
</gene>
<dbReference type="GO" id="GO:0008270">
    <property type="term" value="F:zinc ion binding"/>
    <property type="evidence" value="ECO:0007669"/>
    <property type="project" value="UniProtKB-KW"/>
</dbReference>
<proteinExistence type="predicted"/>